<gene>
    <name evidence="1" type="ORF">B4N89_45070</name>
</gene>
<organism evidence="1 2">
    <name type="scientific">Embleya scabrispora</name>
    <dbReference type="NCBI Taxonomy" id="159449"/>
    <lineage>
        <taxon>Bacteria</taxon>
        <taxon>Bacillati</taxon>
        <taxon>Actinomycetota</taxon>
        <taxon>Actinomycetes</taxon>
        <taxon>Kitasatosporales</taxon>
        <taxon>Streptomycetaceae</taxon>
        <taxon>Embleya</taxon>
    </lineage>
</organism>
<evidence type="ECO:0000313" key="2">
    <source>
        <dbReference type="Proteomes" id="UP000190037"/>
    </source>
</evidence>
<keyword evidence="2" id="KW-1185">Reference proteome</keyword>
<dbReference type="RefSeq" id="WP_078982510.1">
    <property type="nucleotide sequence ID" value="NZ_MWQN01000005.1"/>
</dbReference>
<comment type="caution">
    <text evidence="1">The sequence shown here is derived from an EMBL/GenBank/DDBJ whole genome shotgun (WGS) entry which is preliminary data.</text>
</comment>
<evidence type="ECO:0000313" key="1">
    <source>
        <dbReference type="EMBL" id="OPC76664.1"/>
    </source>
</evidence>
<reference evidence="1 2" key="1">
    <citation type="submission" date="2017-03" db="EMBL/GenBank/DDBJ databases">
        <title>Draft genome sequence of Streptomyces scabrisporus NF3, endophyte isolated from Amphipterygium adstringens.</title>
        <authorList>
            <person name="Vazquez M."/>
            <person name="Ceapa C.D."/>
            <person name="Rodriguez Luna D."/>
            <person name="Sanchez Esquivel S."/>
        </authorList>
    </citation>
    <scope>NUCLEOTIDE SEQUENCE [LARGE SCALE GENOMIC DNA]</scope>
    <source>
        <strain evidence="1 2">NF3</strain>
    </source>
</reference>
<sequence>MPSGLPSLDQITPEYLLDLPASEFARLVRMYWPPEPEELVAWHLLWSTLRGHQDLRRKGLRVLDEELDRCQVEIAALRRRMPVDDGVMRGPNGYVSLMRDARTRLSAPDGEDPVPPAPCPDHEPLPAAAELTPGRLCELSEEQLRKLLLDHLLPNPESPDSWRTLWAWLHREPSLQARASVLLRAEFAEAGQVLRTLEELGFSPRKDPLWRGPRLLARSLREGLDRLRHGPTADRRTNWQSSFDVSYVRDQVHLHVGSHRQDRANVGCAADRRLWGCLESVPHEDWAALHFLIEALLDHRDVLTGGGGERSPERDDLLLWAALHEYSVDDGSGTRRPIRRLAPLVRRRSPLERLTDLRHAVRDHRQPTVRPRPPDETLWTATSAVLSAEALLGEVDPRSLMIDAVRSVQEHRDAVWASHRATSTDVMLWSALKWQVVWDATAKAVSLDSIHPRPADHPLTLMWACFYDIYDREFAIIGIEQEEVWQLFGPIVEDSSVPPGRRHERIIAELDRRRRPA</sequence>
<dbReference type="Proteomes" id="UP000190037">
    <property type="component" value="Unassembled WGS sequence"/>
</dbReference>
<accession>A0A1T3NIL5</accession>
<protein>
    <submittedName>
        <fullName evidence="1">Uncharacterized protein</fullName>
    </submittedName>
</protein>
<proteinExistence type="predicted"/>
<dbReference type="EMBL" id="MWQN01000005">
    <property type="protein sequence ID" value="OPC76664.1"/>
    <property type="molecule type" value="Genomic_DNA"/>
</dbReference>
<name>A0A1T3NIL5_9ACTN</name>
<dbReference type="AlphaFoldDB" id="A0A1T3NIL5"/>